<evidence type="ECO:0000313" key="11">
    <source>
        <dbReference type="Proteomes" id="UP000601435"/>
    </source>
</evidence>
<dbReference type="Gene3D" id="3.30.565.10">
    <property type="entry name" value="Histidine kinase-like ATPase, C-terminal domain"/>
    <property type="match status" value="1"/>
</dbReference>
<protein>
    <recommendedName>
        <fullName evidence="2">histidine kinase</fullName>
        <ecNumber evidence="2">2.7.13.3</ecNumber>
    </recommendedName>
</protein>
<evidence type="ECO:0000256" key="4">
    <source>
        <dbReference type="ARBA" id="ARBA00022679"/>
    </source>
</evidence>
<dbReference type="FunFam" id="3.30.565.10:FF:000006">
    <property type="entry name" value="Sensor histidine kinase WalK"/>
    <property type="match status" value="1"/>
</dbReference>
<evidence type="ECO:0000256" key="3">
    <source>
        <dbReference type="ARBA" id="ARBA00022553"/>
    </source>
</evidence>
<dbReference type="InterPro" id="IPR005467">
    <property type="entry name" value="His_kinase_dom"/>
</dbReference>
<proteinExistence type="predicted"/>
<dbReference type="PANTHER" id="PTHR43047">
    <property type="entry name" value="TWO-COMPONENT HISTIDINE PROTEIN KINASE"/>
    <property type="match status" value="1"/>
</dbReference>
<dbReference type="SMART" id="SM00387">
    <property type="entry name" value="HATPase_c"/>
    <property type="match status" value="1"/>
</dbReference>
<feature type="region of interest" description="Disordered" evidence="6">
    <location>
        <begin position="1"/>
        <end position="70"/>
    </location>
</feature>
<dbReference type="PROSITE" id="PS50112">
    <property type="entry name" value="PAS"/>
    <property type="match status" value="2"/>
</dbReference>
<evidence type="ECO:0000259" key="7">
    <source>
        <dbReference type="PROSITE" id="PS50109"/>
    </source>
</evidence>
<dbReference type="AlphaFoldDB" id="A0A812ZU38"/>
<evidence type="ECO:0000259" key="9">
    <source>
        <dbReference type="PROSITE" id="PS50113"/>
    </source>
</evidence>
<accession>A0A812ZU38</accession>
<dbReference type="SUPFAM" id="SSF55874">
    <property type="entry name" value="ATPase domain of HSP90 chaperone/DNA topoisomerase II/histidine kinase"/>
    <property type="match status" value="1"/>
</dbReference>
<reference evidence="10" key="1">
    <citation type="submission" date="2021-02" db="EMBL/GenBank/DDBJ databases">
        <authorList>
            <person name="Dougan E. K."/>
            <person name="Rhodes N."/>
            <person name="Thang M."/>
            <person name="Chan C."/>
        </authorList>
    </citation>
    <scope>NUCLEOTIDE SEQUENCE</scope>
</reference>
<feature type="non-terminal residue" evidence="10">
    <location>
        <position position="538"/>
    </location>
</feature>
<comment type="catalytic activity">
    <reaction evidence="1">
        <text>ATP + protein L-histidine = ADP + protein N-phospho-L-histidine.</text>
        <dbReference type="EC" id="2.7.13.3"/>
    </reaction>
</comment>
<evidence type="ECO:0000256" key="6">
    <source>
        <dbReference type="SAM" id="MobiDB-lite"/>
    </source>
</evidence>
<dbReference type="Pfam" id="PF13426">
    <property type="entry name" value="PAS_9"/>
    <property type="match status" value="2"/>
</dbReference>
<sequence>AYLAGSCVAGCSAPRAVGASGGPGAQPERKQGRLMPSPPSRRPRPAAAAAGASPDAPDVPDVPGAPGSAGALLPEEDAYRLVFDNAGVGIFKSTPEGRYLMVNPALAELLGFESVAAMMRADIHELYADPRRREEFKALIARDGKVRNFVIEAKRIDGAHIWISETVTLVRGTDGGPAYYIGTTVDITRQVEASLALAAAERDYREIFEHATIGIYRSSIDGRQLRANPALVRLNGYRDEAEQLAAVHDIGAEWYVDPGRRTVFVERLLADGRVEDFVSEVYRHRTRERIWVSETARLVRDEAGNPLYFEGTVQDITDQVRAREELIATRSEAEVMEQEVFGPLGSARYRGYLTDIRASGLHLLQLLDDILDLSKVEAGKLELEERPCDLFAIFEEAARMLETLAARNGVTLSLQGAGRLPAFLGDPRRLRQIALNLLSNAVKYNRRGGRVEVAMEPEPDGGLRVTVADTGLGIAPEDQARVFEPFTQLNRAQSDRQEGTGLGLPLCRQLVELHGGRLRLDSRLGEGTRVAITLPAAR</sequence>
<dbReference type="InterPro" id="IPR001610">
    <property type="entry name" value="PAC"/>
</dbReference>
<dbReference type="CDD" id="cd16922">
    <property type="entry name" value="HATPase_EvgS-ArcB-TorS-like"/>
    <property type="match status" value="1"/>
</dbReference>
<dbReference type="Gene3D" id="3.30.450.20">
    <property type="entry name" value="PAS domain"/>
    <property type="match status" value="2"/>
</dbReference>
<feature type="domain" description="PAS" evidence="8">
    <location>
        <begin position="200"/>
        <end position="240"/>
    </location>
</feature>
<dbReference type="SMART" id="SM00091">
    <property type="entry name" value="PAS"/>
    <property type="match status" value="2"/>
</dbReference>
<dbReference type="PRINTS" id="PR00344">
    <property type="entry name" value="BCTRLSENSOR"/>
</dbReference>
<dbReference type="InterPro" id="IPR000014">
    <property type="entry name" value="PAS"/>
</dbReference>
<dbReference type="Gene3D" id="1.10.287.130">
    <property type="match status" value="1"/>
</dbReference>
<keyword evidence="5" id="KW-0418">Kinase</keyword>
<dbReference type="GO" id="GO:0005886">
    <property type="term" value="C:plasma membrane"/>
    <property type="evidence" value="ECO:0007669"/>
    <property type="project" value="TreeGrafter"/>
</dbReference>
<dbReference type="Proteomes" id="UP000601435">
    <property type="component" value="Unassembled WGS sequence"/>
</dbReference>
<organism evidence="10 11">
    <name type="scientific">Symbiodinium necroappetens</name>
    <dbReference type="NCBI Taxonomy" id="1628268"/>
    <lineage>
        <taxon>Eukaryota</taxon>
        <taxon>Sar</taxon>
        <taxon>Alveolata</taxon>
        <taxon>Dinophyceae</taxon>
        <taxon>Suessiales</taxon>
        <taxon>Symbiodiniaceae</taxon>
        <taxon>Symbiodinium</taxon>
    </lineage>
</organism>
<dbReference type="GO" id="GO:0000155">
    <property type="term" value="F:phosphorelay sensor kinase activity"/>
    <property type="evidence" value="ECO:0007669"/>
    <property type="project" value="TreeGrafter"/>
</dbReference>
<dbReference type="InterPro" id="IPR036890">
    <property type="entry name" value="HATPase_C_sf"/>
</dbReference>
<feature type="domain" description="PAC" evidence="9">
    <location>
        <begin position="275"/>
        <end position="328"/>
    </location>
</feature>
<dbReference type="InterPro" id="IPR035965">
    <property type="entry name" value="PAS-like_dom_sf"/>
</dbReference>
<keyword evidence="11" id="KW-1185">Reference proteome</keyword>
<dbReference type="OrthoDB" id="18419at2759"/>
<dbReference type="InterPro" id="IPR004358">
    <property type="entry name" value="Sig_transdc_His_kin-like_C"/>
</dbReference>
<feature type="non-terminal residue" evidence="10">
    <location>
        <position position="1"/>
    </location>
</feature>
<feature type="domain" description="Histidine kinase" evidence="7">
    <location>
        <begin position="323"/>
        <end position="538"/>
    </location>
</feature>
<dbReference type="EMBL" id="CAJNJA010049876">
    <property type="protein sequence ID" value="CAE7838931.1"/>
    <property type="molecule type" value="Genomic_DNA"/>
</dbReference>
<feature type="compositionally biased region" description="Low complexity" evidence="6">
    <location>
        <begin position="45"/>
        <end position="66"/>
    </location>
</feature>
<feature type="domain" description="PAS" evidence="8">
    <location>
        <begin position="75"/>
        <end position="127"/>
    </location>
</feature>
<dbReference type="SMART" id="SM00086">
    <property type="entry name" value="PAC"/>
    <property type="match status" value="2"/>
</dbReference>
<evidence type="ECO:0000256" key="5">
    <source>
        <dbReference type="ARBA" id="ARBA00022777"/>
    </source>
</evidence>
<dbReference type="InterPro" id="IPR003594">
    <property type="entry name" value="HATPase_dom"/>
</dbReference>
<dbReference type="SUPFAM" id="SSF55785">
    <property type="entry name" value="PYP-like sensor domain (PAS domain)"/>
    <property type="match status" value="2"/>
</dbReference>
<dbReference type="PROSITE" id="PS50113">
    <property type="entry name" value="PAC"/>
    <property type="match status" value="2"/>
</dbReference>
<keyword evidence="4" id="KW-0808">Transferase</keyword>
<dbReference type="InterPro" id="IPR000700">
    <property type="entry name" value="PAS-assoc_C"/>
</dbReference>
<dbReference type="Pfam" id="PF02518">
    <property type="entry name" value="HATPase_c"/>
    <property type="match status" value="1"/>
</dbReference>
<dbReference type="GO" id="GO:0009927">
    <property type="term" value="F:histidine phosphotransfer kinase activity"/>
    <property type="evidence" value="ECO:0007669"/>
    <property type="project" value="TreeGrafter"/>
</dbReference>
<name>A0A812ZU38_9DINO</name>
<evidence type="ECO:0000256" key="1">
    <source>
        <dbReference type="ARBA" id="ARBA00000085"/>
    </source>
</evidence>
<dbReference type="PROSITE" id="PS50109">
    <property type="entry name" value="HIS_KIN"/>
    <property type="match status" value="1"/>
</dbReference>
<dbReference type="CDD" id="cd00130">
    <property type="entry name" value="PAS"/>
    <property type="match status" value="2"/>
</dbReference>
<dbReference type="EC" id="2.7.13.3" evidence="2"/>
<gene>
    <name evidence="10" type="primary">pleC</name>
    <name evidence="10" type="ORF">SNEC2469_LOCUS25345</name>
</gene>
<evidence type="ECO:0000256" key="2">
    <source>
        <dbReference type="ARBA" id="ARBA00012438"/>
    </source>
</evidence>
<dbReference type="PANTHER" id="PTHR43047:SF72">
    <property type="entry name" value="OSMOSENSING HISTIDINE PROTEIN KINASE SLN1"/>
    <property type="match status" value="1"/>
</dbReference>
<keyword evidence="3" id="KW-0597">Phosphoprotein</keyword>
<comment type="caution">
    <text evidence="10">The sequence shown here is derived from an EMBL/GenBank/DDBJ whole genome shotgun (WGS) entry which is preliminary data.</text>
</comment>
<evidence type="ECO:0000313" key="10">
    <source>
        <dbReference type="EMBL" id="CAE7838931.1"/>
    </source>
</evidence>
<dbReference type="NCBIfam" id="TIGR00229">
    <property type="entry name" value="sensory_box"/>
    <property type="match status" value="2"/>
</dbReference>
<feature type="domain" description="PAC" evidence="9">
    <location>
        <begin position="147"/>
        <end position="199"/>
    </location>
</feature>
<evidence type="ECO:0000259" key="8">
    <source>
        <dbReference type="PROSITE" id="PS50112"/>
    </source>
</evidence>